<name>A0AAE6IS88_TREPH</name>
<reference evidence="2 3" key="1">
    <citation type="submission" date="2019-08" db="EMBL/GenBank/DDBJ databases">
        <authorList>
            <person name="Kuhnert P."/>
        </authorList>
    </citation>
    <scope>NUCLEOTIDE SEQUENCE [LARGE SCALE GENOMIC DNA]</scope>
    <source>
        <strain evidence="2 3">B36.5</strain>
    </source>
</reference>
<organism evidence="2 3">
    <name type="scientific">Treponema phagedenis</name>
    <dbReference type="NCBI Taxonomy" id="162"/>
    <lineage>
        <taxon>Bacteria</taxon>
        <taxon>Pseudomonadati</taxon>
        <taxon>Spirochaetota</taxon>
        <taxon>Spirochaetia</taxon>
        <taxon>Spirochaetales</taxon>
        <taxon>Treponemataceae</taxon>
        <taxon>Treponema</taxon>
    </lineage>
</organism>
<evidence type="ECO:0000313" key="3">
    <source>
        <dbReference type="Proteomes" id="UP000323594"/>
    </source>
</evidence>
<sequence>MKVFFRLVKIYLASTFNFKNLKEQIKKKKKGQPGEKTSKLKAFGMIILFALLLVELLFFFGGAAYSLYTTAKALHNMNLLFEISAAIISVFTLLIGFMLTTSTYYIGDIEELFLSMPIKPRALFGAKFAANSVNGILTSVSFFAVLSIIYGIFEKPPFLFYVYALVCALAIPLPMIALCYFFNILIMRFTNFLKNKNLILTVNGIIGMGFAIGFNYILQSAKGTPDEILQTLASGTAALQDFDAYYPLVKFVGVALTQPVSLFGFFSLFGLLLASMVLPVCVIFFMSNMYAKSLIGFGEHRVKKLEAKHVSQYIEKKIKAAPLLYTCVKREFNMMNRTPIYLLNGPLSIIFLPILLIVIFSAKNNGLKMSSEIMQFIDTSSVFVITGLAAGILGSMTNIADTAVSRDAKFIPIIKSFPIDIKIFMYAKLIHAMIFAVFATIIIVGFAAVFFKLSILYIIFASLISLAFSAMLNLVGLFLDTAKPKLHWDNPVSAMKQNLNVMFVMFFNLIIMGIAIVVFFLSRNTYDWVLLIYFAGIPAAVFFVLLKPYGIFAENKIAKIEL</sequence>
<accession>A0AAE6IS88</accession>
<feature type="transmembrane region" description="Helical" evidence="1">
    <location>
        <begin position="262"/>
        <end position="285"/>
    </location>
</feature>
<feature type="transmembrane region" description="Helical" evidence="1">
    <location>
        <begin position="499"/>
        <end position="522"/>
    </location>
</feature>
<evidence type="ECO:0000313" key="2">
    <source>
        <dbReference type="EMBL" id="QEJ97296.1"/>
    </source>
</evidence>
<feature type="transmembrane region" description="Helical" evidence="1">
    <location>
        <begin position="425"/>
        <end position="449"/>
    </location>
</feature>
<dbReference type="AlphaFoldDB" id="A0AAE6IS88"/>
<keyword evidence="1" id="KW-0812">Transmembrane</keyword>
<gene>
    <name evidence="2" type="ORF">FUT82_04365</name>
</gene>
<proteinExistence type="predicted"/>
<dbReference type="Proteomes" id="UP000323594">
    <property type="component" value="Chromosome"/>
</dbReference>
<feature type="transmembrane region" description="Helical" evidence="1">
    <location>
        <begin position="198"/>
        <end position="218"/>
    </location>
</feature>
<protein>
    <submittedName>
        <fullName evidence="2">Uncharacterized protein</fullName>
    </submittedName>
</protein>
<dbReference type="EMBL" id="CP042817">
    <property type="protein sequence ID" value="QEJ97296.1"/>
    <property type="molecule type" value="Genomic_DNA"/>
</dbReference>
<dbReference type="RefSeq" id="WP_148878563.1">
    <property type="nucleotide sequence ID" value="NZ_CP042813.1"/>
</dbReference>
<feature type="transmembrane region" description="Helical" evidence="1">
    <location>
        <begin position="455"/>
        <end position="479"/>
    </location>
</feature>
<feature type="transmembrane region" description="Helical" evidence="1">
    <location>
        <begin position="382"/>
        <end position="404"/>
    </location>
</feature>
<keyword evidence="1" id="KW-1133">Transmembrane helix</keyword>
<feature type="transmembrane region" description="Helical" evidence="1">
    <location>
        <begin position="159"/>
        <end position="186"/>
    </location>
</feature>
<keyword evidence="1" id="KW-0472">Membrane</keyword>
<evidence type="ECO:0000256" key="1">
    <source>
        <dbReference type="SAM" id="Phobius"/>
    </source>
</evidence>
<feature type="transmembrane region" description="Helical" evidence="1">
    <location>
        <begin position="528"/>
        <end position="546"/>
    </location>
</feature>
<feature type="transmembrane region" description="Helical" evidence="1">
    <location>
        <begin position="128"/>
        <end position="153"/>
    </location>
</feature>
<feature type="transmembrane region" description="Helical" evidence="1">
    <location>
        <begin position="42"/>
        <end position="65"/>
    </location>
</feature>
<feature type="transmembrane region" description="Helical" evidence="1">
    <location>
        <begin position="340"/>
        <end position="362"/>
    </location>
</feature>
<feature type="transmembrane region" description="Helical" evidence="1">
    <location>
        <begin position="85"/>
        <end position="107"/>
    </location>
</feature>